<evidence type="ECO:0000313" key="1">
    <source>
        <dbReference type="EMBL" id="ATW26113.1"/>
    </source>
</evidence>
<dbReference type="KEGG" id="fwa:DCMF_16230"/>
<dbReference type="Pfam" id="PF09719">
    <property type="entry name" value="C_GCAxxG_C_C"/>
    <property type="match status" value="1"/>
</dbReference>
<dbReference type="EMBL" id="CP017634">
    <property type="protein sequence ID" value="ATW26113.1"/>
    <property type="molecule type" value="Genomic_DNA"/>
</dbReference>
<gene>
    <name evidence="1" type="ORF">DCMF_16230</name>
</gene>
<reference evidence="1 2" key="1">
    <citation type="submission" date="2016-10" db="EMBL/GenBank/DDBJ databases">
        <title>Complete Genome Sequence of Peptococcaceae strain DCMF.</title>
        <authorList>
            <person name="Edwards R.J."/>
            <person name="Holland S.I."/>
            <person name="Deshpande N.P."/>
            <person name="Wong Y.K."/>
            <person name="Ertan H."/>
            <person name="Manefield M."/>
            <person name="Russell T.L."/>
            <person name="Lee M.J."/>
        </authorList>
    </citation>
    <scope>NUCLEOTIDE SEQUENCE [LARGE SCALE GENOMIC DNA]</scope>
    <source>
        <strain evidence="1 2">DCMF</strain>
    </source>
</reference>
<evidence type="ECO:0008006" key="3">
    <source>
        <dbReference type="Google" id="ProtNLM"/>
    </source>
</evidence>
<dbReference type="RefSeq" id="WP_214658659.1">
    <property type="nucleotide sequence ID" value="NZ_CP017634.1"/>
</dbReference>
<proteinExistence type="predicted"/>
<evidence type="ECO:0000313" key="2">
    <source>
        <dbReference type="Proteomes" id="UP000323521"/>
    </source>
</evidence>
<dbReference type="Proteomes" id="UP000323521">
    <property type="component" value="Chromosome"/>
</dbReference>
<sequence>MAQKASEISKEAMHQGRNCCEAVLMAADQIWDLRLPQETLAAAKYFRHGMGSGCSCGALVGLVMVSGILSSRFPHPKGNQLVPDLYKQFVDRFGSSCCRELRRQRTLPQRFFNKGCKQLTGTTAEMLVEAWDQVIRDGKSKSKGSF</sequence>
<organism evidence="1 2">
    <name type="scientific">Formimonas warabiya</name>
    <dbReference type="NCBI Taxonomy" id="1761012"/>
    <lineage>
        <taxon>Bacteria</taxon>
        <taxon>Bacillati</taxon>
        <taxon>Bacillota</taxon>
        <taxon>Clostridia</taxon>
        <taxon>Eubacteriales</taxon>
        <taxon>Peptococcaceae</taxon>
        <taxon>Candidatus Formimonas</taxon>
    </lineage>
</organism>
<dbReference type="NCBIfam" id="TIGR01909">
    <property type="entry name" value="C_GCAxxG_C_C"/>
    <property type="match status" value="1"/>
</dbReference>
<name>A0A3G1KUC5_FORW1</name>
<keyword evidence="2" id="KW-1185">Reference proteome</keyword>
<dbReference type="InterPro" id="IPR010181">
    <property type="entry name" value="CGCAxxGCC_motif"/>
</dbReference>
<dbReference type="AlphaFoldDB" id="A0A3G1KUC5"/>
<protein>
    <recommendedName>
        <fullName evidence="3">C_GCAxxG_C_C family protein</fullName>
    </recommendedName>
</protein>
<accession>A0A3G1KUC5</accession>